<evidence type="ECO:0000313" key="2">
    <source>
        <dbReference type="Proteomes" id="UP001065174"/>
    </source>
</evidence>
<evidence type="ECO:0000313" key="1">
    <source>
        <dbReference type="EMBL" id="UXP33394.1"/>
    </source>
</evidence>
<sequence length="157" mass="18729">MKAATLREIKLALGDKSEKELIELCLHLSRFKKESKELLTYLLFEEQDETSYINSVKVEMDELFESMNTSSYYYVNKTVRKVLRLTKKYIRYSKKKETEVELLLHFCQSVKELHPSPNHNLALYNIYLRQKAAISKILLSLHEDLQYDYQQELDRLN</sequence>
<proteinExistence type="predicted"/>
<accession>A0ABY6CST0</accession>
<reference evidence="1" key="1">
    <citation type="submission" date="2022-09" db="EMBL/GenBank/DDBJ databases">
        <title>Comparative genomics and taxonomic characterization of three novel marine species of genus Reichenbachiella exhibiting antioxidant and polysaccharide degradation activities.</title>
        <authorList>
            <person name="Muhammad N."/>
            <person name="Lee Y.-J."/>
            <person name="Ko J."/>
            <person name="Kim S.-G."/>
        </authorList>
    </citation>
    <scope>NUCLEOTIDE SEQUENCE</scope>
    <source>
        <strain evidence="1">BKB1-1</strain>
    </source>
</reference>
<dbReference type="RefSeq" id="WP_262310823.1">
    <property type="nucleotide sequence ID" value="NZ_CP106679.1"/>
</dbReference>
<evidence type="ECO:0008006" key="3">
    <source>
        <dbReference type="Google" id="ProtNLM"/>
    </source>
</evidence>
<name>A0ABY6CST0_9BACT</name>
<dbReference type="Proteomes" id="UP001065174">
    <property type="component" value="Chromosome"/>
</dbReference>
<keyword evidence="2" id="KW-1185">Reference proteome</keyword>
<dbReference type="EMBL" id="CP106679">
    <property type="protein sequence ID" value="UXP33394.1"/>
    <property type="molecule type" value="Genomic_DNA"/>
</dbReference>
<protein>
    <recommendedName>
        <fullName evidence="3">RteC protein</fullName>
    </recommendedName>
</protein>
<gene>
    <name evidence="1" type="ORF">N6H18_05440</name>
</gene>
<organism evidence="1 2">
    <name type="scientific">Reichenbachiella agarivorans</name>
    <dbReference type="NCBI Taxonomy" id="2979464"/>
    <lineage>
        <taxon>Bacteria</taxon>
        <taxon>Pseudomonadati</taxon>
        <taxon>Bacteroidota</taxon>
        <taxon>Cytophagia</taxon>
        <taxon>Cytophagales</taxon>
        <taxon>Reichenbachiellaceae</taxon>
        <taxon>Reichenbachiella</taxon>
    </lineage>
</organism>